<evidence type="ECO:0000313" key="1">
    <source>
        <dbReference type="EMBL" id="KAF1969373.1"/>
    </source>
</evidence>
<reference evidence="1" key="1">
    <citation type="journal article" date="2020" name="Stud. Mycol.">
        <title>101 Dothideomycetes genomes: a test case for predicting lifestyles and emergence of pathogens.</title>
        <authorList>
            <person name="Haridas S."/>
            <person name="Albert R."/>
            <person name="Binder M."/>
            <person name="Bloem J."/>
            <person name="Labutti K."/>
            <person name="Salamov A."/>
            <person name="Andreopoulos B."/>
            <person name="Baker S."/>
            <person name="Barry K."/>
            <person name="Bills G."/>
            <person name="Bluhm B."/>
            <person name="Cannon C."/>
            <person name="Castanera R."/>
            <person name="Culley D."/>
            <person name="Daum C."/>
            <person name="Ezra D."/>
            <person name="Gonzalez J."/>
            <person name="Henrissat B."/>
            <person name="Kuo A."/>
            <person name="Liang C."/>
            <person name="Lipzen A."/>
            <person name="Lutzoni F."/>
            <person name="Magnuson J."/>
            <person name="Mondo S."/>
            <person name="Nolan M."/>
            <person name="Ohm R."/>
            <person name="Pangilinan J."/>
            <person name="Park H.-J."/>
            <person name="Ramirez L."/>
            <person name="Alfaro M."/>
            <person name="Sun H."/>
            <person name="Tritt A."/>
            <person name="Yoshinaga Y."/>
            <person name="Zwiers L.-H."/>
            <person name="Turgeon B."/>
            <person name="Goodwin S."/>
            <person name="Spatafora J."/>
            <person name="Crous P."/>
            <person name="Grigoriev I."/>
        </authorList>
    </citation>
    <scope>NUCLEOTIDE SEQUENCE</scope>
    <source>
        <strain evidence="1">CBS 107.79</strain>
    </source>
</reference>
<keyword evidence="2" id="KW-1185">Reference proteome</keyword>
<gene>
    <name evidence="1" type="ORF">BU23DRAFT_582695</name>
</gene>
<organism evidence="1 2">
    <name type="scientific">Bimuria novae-zelandiae CBS 107.79</name>
    <dbReference type="NCBI Taxonomy" id="1447943"/>
    <lineage>
        <taxon>Eukaryota</taxon>
        <taxon>Fungi</taxon>
        <taxon>Dikarya</taxon>
        <taxon>Ascomycota</taxon>
        <taxon>Pezizomycotina</taxon>
        <taxon>Dothideomycetes</taxon>
        <taxon>Pleosporomycetidae</taxon>
        <taxon>Pleosporales</taxon>
        <taxon>Massarineae</taxon>
        <taxon>Didymosphaeriaceae</taxon>
        <taxon>Bimuria</taxon>
    </lineage>
</organism>
<accession>A0A6A5UW24</accession>
<protein>
    <submittedName>
        <fullName evidence="1">Uncharacterized protein</fullName>
    </submittedName>
</protein>
<dbReference type="OrthoDB" id="3751033at2759"/>
<sequence length="710" mass="81998">MLMLKLKLNCAIITASRWAKYTIKYLIGDCPYLVALESDNDLYTDYYYDFKGWIKELFYKVDRNTLKSLKMVLRYRGDPVEFKAMIFDQRLRAYKRQQNAKQTPLIANKTIAYREITPFPQQPRNGVPGRPLELLHDPYKTLPPRWRAEMFYIQVVDRGDSFSNAYITTTTFARTRMENPNKSLYKNFKGKNALQLKIALFKLATICEGLFTDLYNDSRREFITLRWKKKCFERKAARTQFFSACYFIGTLLPADFSVHLAEYKGTFIHYISSEDIYSRDDRYTRSVYQGILPDTGAANVSIEDPTVTMDTSTAGKTSIKFGKGKIGKIDFKVLDAPTPLKVYFNNTTDKLFYLNKRERATAFLIKIELLKDAGHNNFKERTFKQITKSKPILYETWQALRMFAEFRVEAHWSVGKIERYHAPLHRAWDILYAELAGTMSNKAILQIAIKAINNIVGPNSLVLTLLVFGVYPRITIELPPLPEKDRWNSPYKIAAIDGHNVTVDMVNGPTTFRSISNLNTPGYLPRLRNKRKANVYITKKEEANLKLAIKLRNDRISNLRVIIALAPMLDIKALNKRLKWQIENLNRGLRYIPVNLINAKLIVFVDSSFANNKDLSLQLGFILMLINKSIDVNNAFIIYSNIIHYSLIKCKRVTRSVLASKIYSMIIIKCLSLPAVPLVVYTDSYSLYECLVKLGTTKEKRLIINIIALR</sequence>
<proteinExistence type="predicted"/>
<dbReference type="Proteomes" id="UP000800036">
    <property type="component" value="Unassembled WGS sequence"/>
</dbReference>
<name>A0A6A5UW24_9PLEO</name>
<evidence type="ECO:0000313" key="2">
    <source>
        <dbReference type="Proteomes" id="UP000800036"/>
    </source>
</evidence>
<dbReference type="EMBL" id="ML976710">
    <property type="protein sequence ID" value="KAF1969373.1"/>
    <property type="molecule type" value="Genomic_DNA"/>
</dbReference>
<dbReference type="AlphaFoldDB" id="A0A6A5UW24"/>